<reference evidence="3" key="1">
    <citation type="journal article" date="2017" name="Nat. Commun.">
        <title>The asparagus genome sheds light on the origin and evolution of a young Y chromosome.</title>
        <authorList>
            <person name="Harkess A."/>
            <person name="Zhou J."/>
            <person name="Xu C."/>
            <person name="Bowers J.E."/>
            <person name="Van der Hulst R."/>
            <person name="Ayyampalayam S."/>
            <person name="Mercati F."/>
            <person name="Riccardi P."/>
            <person name="McKain M.R."/>
            <person name="Kakrana A."/>
            <person name="Tang H."/>
            <person name="Ray J."/>
            <person name="Groenendijk J."/>
            <person name="Arikit S."/>
            <person name="Mathioni S.M."/>
            <person name="Nakano M."/>
            <person name="Shan H."/>
            <person name="Telgmann-Rauber A."/>
            <person name="Kanno A."/>
            <person name="Yue Z."/>
            <person name="Chen H."/>
            <person name="Li W."/>
            <person name="Chen Y."/>
            <person name="Xu X."/>
            <person name="Zhang Y."/>
            <person name="Luo S."/>
            <person name="Chen H."/>
            <person name="Gao J."/>
            <person name="Mao Z."/>
            <person name="Pires J.C."/>
            <person name="Luo M."/>
            <person name="Kudrna D."/>
            <person name="Wing R.A."/>
            <person name="Meyers B.C."/>
            <person name="Yi K."/>
            <person name="Kong H."/>
            <person name="Lavrijsen P."/>
            <person name="Sunseri F."/>
            <person name="Falavigna A."/>
            <person name="Ye Y."/>
            <person name="Leebens-Mack J.H."/>
            <person name="Chen G."/>
        </authorList>
    </citation>
    <scope>NUCLEOTIDE SEQUENCE [LARGE SCALE GENOMIC DNA]</scope>
    <source>
        <strain evidence="3">cv. DH0086</strain>
    </source>
</reference>
<proteinExistence type="predicted"/>
<sequence length="138" mass="14342">MNLDVISPLPAHVSTVAASCGMTTEAIGKWSSLVGANRAGVLVSPRSSTLEQVDPLTEVTMHTGEEEEAPVHEKMPSQREDEPIPEEAPTQEGEAPILGEASASMIIMASSPTSITVELTAKEMVSSSAGTSMIVVAP</sequence>
<dbReference type="Gramene" id="ONK78157">
    <property type="protein sequence ID" value="ONK78157"/>
    <property type="gene ID" value="A4U43_C02F15090"/>
</dbReference>
<dbReference type="Proteomes" id="UP000243459">
    <property type="component" value="Chromosome 2"/>
</dbReference>
<gene>
    <name evidence="2" type="ORF">A4U43_C02F15090</name>
</gene>
<dbReference type="EMBL" id="CM007382">
    <property type="protein sequence ID" value="ONK78157.1"/>
    <property type="molecule type" value="Genomic_DNA"/>
</dbReference>
<feature type="region of interest" description="Disordered" evidence="1">
    <location>
        <begin position="61"/>
        <end position="95"/>
    </location>
</feature>
<evidence type="ECO:0000313" key="3">
    <source>
        <dbReference type="Proteomes" id="UP000243459"/>
    </source>
</evidence>
<evidence type="ECO:0000256" key="1">
    <source>
        <dbReference type="SAM" id="MobiDB-lite"/>
    </source>
</evidence>
<accession>A0A5P1FL62</accession>
<name>A0A5P1FL62_ASPOF</name>
<protein>
    <submittedName>
        <fullName evidence="2">Uncharacterized protein</fullName>
    </submittedName>
</protein>
<keyword evidence="3" id="KW-1185">Reference proteome</keyword>
<evidence type="ECO:0000313" key="2">
    <source>
        <dbReference type="EMBL" id="ONK78157.1"/>
    </source>
</evidence>
<dbReference type="AlphaFoldDB" id="A0A5P1FL62"/>
<feature type="compositionally biased region" description="Basic and acidic residues" evidence="1">
    <location>
        <begin position="69"/>
        <end position="82"/>
    </location>
</feature>
<organism evidence="2 3">
    <name type="scientific">Asparagus officinalis</name>
    <name type="common">Garden asparagus</name>
    <dbReference type="NCBI Taxonomy" id="4686"/>
    <lineage>
        <taxon>Eukaryota</taxon>
        <taxon>Viridiplantae</taxon>
        <taxon>Streptophyta</taxon>
        <taxon>Embryophyta</taxon>
        <taxon>Tracheophyta</taxon>
        <taxon>Spermatophyta</taxon>
        <taxon>Magnoliopsida</taxon>
        <taxon>Liliopsida</taxon>
        <taxon>Asparagales</taxon>
        <taxon>Asparagaceae</taxon>
        <taxon>Asparagoideae</taxon>
        <taxon>Asparagus</taxon>
    </lineage>
</organism>